<dbReference type="Pfam" id="PF13359">
    <property type="entry name" value="DDE_Tnp_4"/>
    <property type="match status" value="1"/>
</dbReference>
<sequence length="397" mass="46237">MDEDEILIMYYFLKRRKMKQEMKRKYWVHPMLMKRIPLGLRQSYIEELKSDDGKFYEYLRMTVSTFDSLLARLADNLRRENTHFRNCISAEERLVITLRYLASGCSFKQLHYNFRVGMSTISKIIKETCSVIWSVLSAEYLKLPNTEEEWKAIAEAFKTKANFPHCLGALDGKHTRITKPINSGSMFFNYKDYFSFILFAIVDSEYRFIYVSIGSYGKECDSSILKQSNFWKKLNDGTLNIPRPTPLHENMQEEIPYVFVGDEAFTLSQNLLRPYGGTHLDNKKKIFNYRLSRARRYVECTFGILSNKWRILHRPLDVCAETAIEVVKACTVLHNFLIKKDAIYLENTPTVMPLVNMPATQLRSNEGGGNAVRLQFSDYFVSEIGSVPWQNITAHVS</sequence>
<evidence type="ECO:0000256" key="1">
    <source>
        <dbReference type="ARBA" id="ARBA00001968"/>
    </source>
</evidence>
<dbReference type="EMBL" id="CAVLGL010000087">
    <property type="protein sequence ID" value="CAK1592544.1"/>
    <property type="molecule type" value="Genomic_DNA"/>
</dbReference>
<dbReference type="GO" id="GO:0016787">
    <property type="term" value="F:hydrolase activity"/>
    <property type="evidence" value="ECO:0007669"/>
    <property type="project" value="UniProtKB-KW"/>
</dbReference>
<dbReference type="Pfam" id="PF26138">
    <property type="entry name" value="DUF8040"/>
    <property type="match status" value="1"/>
</dbReference>
<dbReference type="AlphaFoldDB" id="A0AAV1LBY9"/>
<comment type="cofactor">
    <cofactor evidence="1">
        <name>a divalent metal cation</name>
        <dbReference type="ChEBI" id="CHEBI:60240"/>
    </cofactor>
</comment>
<evidence type="ECO:0000259" key="8">
    <source>
        <dbReference type="Pfam" id="PF13359"/>
    </source>
</evidence>
<dbReference type="GO" id="GO:0046872">
    <property type="term" value="F:metal ion binding"/>
    <property type="evidence" value="ECO:0007669"/>
    <property type="project" value="UniProtKB-KW"/>
</dbReference>
<dbReference type="GO" id="GO:0004518">
    <property type="term" value="F:nuclease activity"/>
    <property type="evidence" value="ECO:0007669"/>
    <property type="project" value="UniProtKB-KW"/>
</dbReference>
<reference evidence="10 11" key="1">
    <citation type="submission" date="2023-11" db="EMBL/GenBank/DDBJ databases">
        <authorList>
            <person name="Hedman E."/>
            <person name="Englund M."/>
            <person name="Stromberg M."/>
            <person name="Nyberg Akerstrom W."/>
            <person name="Nylinder S."/>
            <person name="Jareborg N."/>
            <person name="Kallberg Y."/>
            <person name="Kronander E."/>
        </authorList>
    </citation>
    <scope>NUCLEOTIDE SEQUENCE [LARGE SCALE GENOMIC DNA]</scope>
</reference>
<evidence type="ECO:0000259" key="9">
    <source>
        <dbReference type="Pfam" id="PF26138"/>
    </source>
</evidence>
<dbReference type="InterPro" id="IPR045249">
    <property type="entry name" value="HARBI1-like"/>
</dbReference>
<evidence type="ECO:0000313" key="10">
    <source>
        <dbReference type="EMBL" id="CAK1592544.1"/>
    </source>
</evidence>
<evidence type="ECO:0000256" key="5">
    <source>
        <dbReference type="ARBA" id="ARBA00022723"/>
    </source>
</evidence>
<dbReference type="InterPro" id="IPR058353">
    <property type="entry name" value="DUF8040"/>
</dbReference>
<evidence type="ECO:0000256" key="6">
    <source>
        <dbReference type="ARBA" id="ARBA00022801"/>
    </source>
</evidence>
<keyword evidence="6" id="KW-0378">Hydrolase</keyword>
<dbReference type="PANTHER" id="PTHR22930">
    <property type="match status" value="1"/>
</dbReference>
<comment type="subcellular location">
    <subcellularLocation>
        <location evidence="2">Nucleus</location>
    </subcellularLocation>
</comment>
<organism evidence="10 11">
    <name type="scientific">Parnassius mnemosyne</name>
    <name type="common">clouded apollo</name>
    <dbReference type="NCBI Taxonomy" id="213953"/>
    <lineage>
        <taxon>Eukaryota</taxon>
        <taxon>Metazoa</taxon>
        <taxon>Ecdysozoa</taxon>
        <taxon>Arthropoda</taxon>
        <taxon>Hexapoda</taxon>
        <taxon>Insecta</taxon>
        <taxon>Pterygota</taxon>
        <taxon>Neoptera</taxon>
        <taxon>Endopterygota</taxon>
        <taxon>Lepidoptera</taxon>
        <taxon>Glossata</taxon>
        <taxon>Ditrysia</taxon>
        <taxon>Papilionoidea</taxon>
        <taxon>Papilionidae</taxon>
        <taxon>Parnassiinae</taxon>
        <taxon>Parnassini</taxon>
        <taxon>Parnassius</taxon>
        <taxon>Driopa</taxon>
    </lineage>
</organism>
<accession>A0AAV1LBY9</accession>
<evidence type="ECO:0000256" key="3">
    <source>
        <dbReference type="ARBA" id="ARBA00006958"/>
    </source>
</evidence>
<keyword evidence="7" id="KW-0539">Nucleus</keyword>
<keyword evidence="4" id="KW-0540">Nuclease</keyword>
<dbReference type="InterPro" id="IPR027806">
    <property type="entry name" value="HARBI1_dom"/>
</dbReference>
<feature type="domain" description="DDE Tnp4" evidence="8">
    <location>
        <begin position="170"/>
        <end position="335"/>
    </location>
</feature>
<name>A0AAV1LBY9_9NEOP</name>
<comment type="caution">
    <text evidence="10">The sequence shown here is derived from an EMBL/GenBank/DDBJ whole genome shotgun (WGS) entry which is preliminary data.</text>
</comment>
<proteinExistence type="inferred from homology"/>
<gene>
    <name evidence="10" type="ORF">PARMNEM_LOCUS12478</name>
</gene>
<dbReference type="Proteomes" id="UP001314205">
    <property type="component" value="Unassembled WGS sequence"/>
</dbReference>
<evidence type="ECO:0008006" key="12">
    <source>
        <dbReference type="Google" id="ProtNLM"/>
    </source>
</evidence>
<protein>
    <recommendedName>
        <fullName evidence="12">DDE Tnp4 domain-containing protein</fullName>
    </recommendedName>
</protein>
<evidence type="ECO:0000256" key="7">
    <source>
        <dbReference type="ARBA" id="ARBA00023242"/>
    </source>
</evidence>
<feature type="domain" description="DUF8040" evidence="9">
    <location>
        <begin position="43"/>
        <end position="132"/>
    </location>
</feature>
<dbReference type="GO" id="GO:0005634">
    <property type="term" value="C:nucleus"/>
    <property type="evidence" value="ECO:0007669"/>
    <property type="project" value="UniProtKB-SubCell"/>
</dbReference>
<keyword evidence="11" id="KW-1185">Reference proteome</keyword>
<keyword evidence="5" id="KW-0479">Metal-binding</keyword>
<evidence type="ECO:0000313" key="11">
    <source>
        <dbReference type="Proteomes" id="UP001314205"/>
    </source>
</evidence>
<evidence type="ECO:0000256" key="2">
    <source>
        <dbReference type="ARBA" id="ARBA00004123"/>
    </source>
</evidence>
<evidence type="ECO:0000256" key="4">
    <source>
        <dbReference type="ARBA" id="ARBA00022722"/>
    </source>
</evidence>
<comment type="similarity">
    <text evidence="3">Belongs to the HARBI1 family.</text>
</comment>
<dbReference type="PANTHER" id="PTHR22930:SF269">
    <property type="entry name" value="NUCLEASE HARBI1-LIKE PROTEIN"/>
    <property type="match status" value="1"/>
</dbReference>